<accession>A0A6A5Y8W0</accession>
<keyword evidence="3" id="KW-0949">S-adenosyl-L-methionine</keyword>
<dbReference type="PROSITE" id="PS50280">
    <property type="entry name" value="SET"/>
    <property type="match status" value="1"/>
</dbReference>
<feature type="compositionally biased region" description="Polar residues" evidence="7">
    <location>
        <begin position="1"/>
        <end position="10"/>
    </location>
</feature>
<dbReference type="Proteomes" id="UP000799778">
    <property type="component" value="Unassembled WGS sequence"/>
</dbReference>
<feature type="compositionally biased region" description="Basic and acidic residues" evidence="7">
    <location>
        <begin position="1098"/>
        <end position="1107"/>
    </location>
</feature>
<comment type="catalytic activity">
    <reaction evidence="6">
        <text>L-lysyl(27)-[histone H3] + 3 S-adenosyl-L-methionine = N(6),N(6),N(6)-trimethyl-L-lysyl(27)-[histone H3] + 3 S-adenosyl-L-homocysteine + 3 H(+)</text>
        <dbReference type="Rhea" id="RHEA:60292"/>
        <dbReference type="Rhea" id="RHEA-COMP:15535"/>
        <dbReference type="Rhea" id="RHEA-COMP:15548"/>
        <dbReference type="ChEBI" id="CHEBI:15378"/>
        <dbReference type="ChEBI" id="CHEBI:29969"/>
        <dbReference type="ChEBI" id="CHEBI:57856"/>
        <dbReference type="ChEBI" id="CHEBI:59789"/>
        <dbReference type="ChEBI" id="CHEBI:61961"/>
        <dbReference type="EC" id="2.1.1.356"/>
    </reaction>
</comment>
<dbReference type="GO" id="GO:0031507">
    <property type="term" value="P:heterochromatin formation"/>
    <property type="evidence" value="ECO:0007669"/>
    <property type="project" value="TreeGrafter"/>
</dbReference>
<reference evidence="10" key="1">
    <citation type="journal article" date="2020" name="Stud. Mycol.">
        <title>101 Dothideomycetes genomes: a test case for predicting lifestyles and emergence of pathogens.</title>
        <authorList>
            <person name="Haridas S."/>
            <person name="Albert R."/>
            <person name="Binder M."/>
            <person name="Bloem J."/>
            <person name="Labutti K."/>
            <person name="Salamov A."/>
            <person name="Andreopoulos B."/>
            <person name="Baker S."/>
            <person name="Barry K."/>
            <person name="Bills G."/>
            <person name="Bluhm B."/>
            <person name="Cannon C."/>
            <person name="Castanera R."/>
            <person name="Culley D."/>
            <person name="Daum C."/>
            <person name="Ezra D."/>
            <person name="Gonzalez J."/>
            <person name="Henrissat B."/>
            <person name="Kuo A."/>
            <person name="Liang C."/>
            <person name="Lipzen A."/>
            <person name="Lutzoni F."/>
            <person name="Magnuson J."/>
            <person name="Mondo S."/>
            <person name="Nolan M."/>
            <person name="Ohm R."/>
            <person name="Pangilinan J."/>
            <person name="Park H.-J."/>
            <person name="Ramirez L."/>
            <person name="Alfaro M."/>
            <person name="Sun H."/>
            <person name="Tritt A."/>
            <person name="Yoshinaga Y."/>
            <person name="Zwiers L.-H."/>
            <person name="Turgeon B."/>
            <person name="Goodwin S."/>
            <person name="Spatafora J."/>
            <person name="Crous P."/>
            <person name="Grigoriev I."/>
        </authorList>
    </citation>
    <scope>NUCLEOTIDE SEQUENCE</scope>
    <source>
        <strain evidence="10">CBS 175.79</strain>
    </source>
</reference>
<feature type="compositionally biased region" description="Acidic residues" evidence="7">
    <location>
        <begin position="1153"/>
        <end position="1162"/>
    </location>
</feature>
<feature type="compositionally biased region" description="Basic residues" evidence="7">
    <location>
        <begin position="1140"/>
        <end position="1149"/>
    </location>
</feature>
<dbReference type="PROSITE" id="PS51633">
    <property type="entry name" value="CXC"/>
    <property type="match status" value="1"/>
</dbReference>
<dbReference type="InterPro" id="IPR041355">
    <property type="entry name" value="Pre-SET_CXC"/>
</dbReference>
<sequence length="1162" mass="131466">MANRMHSQPGSRHDPIEVEDSDEYDDHPTLSSHREPYVPARVRLGNSHQLPNHHSGIGLPSLKDAILSGDKCPHQFQRPSTSQNVINLLDGDNCKVEQNLKTYNSTVKLPWRTPTKSTVQFEPLKTNQSHEVPKRGPAIDVVGGTKVPPPSYVLNQDGGTREFSVASMLNVEKLGPAGDTMHVAYHSRTDDRRDLDHHRRPLNGTHQHVLQASHQHQHPERLRNISDMGSTVSTSKPNMALHGAESIVTSTLCTSLGTTVQVDASTFTKGDPIRSNGGTGTSADRTSKAYSDLTSRPLVTNKAGDNIHELRETLEMKTRAAHKHVDALALAISQREPPVKGTPAFTGAKSRTDIENLVHKHVTELHKTHAYSIKHLLRRQRMTLARSSKMPCRSQLSDVSVRAQDGEESGQLDPFCNMKPISVAKGNVKSQQKMMTFNQLRTDGSKAADISAPVTKYRTDVPKLPTYRQHVQLQTSFLQVNNDTLSYWPLFIDDPDKRAFDRKIEKNYKCTHALHPLQHVELERCRIYTPYVNQIVESIGTSWEAILYWYLVPDESVQGIGREVNNLSGEYFRRIIEDRTGDRRIMDQGRNKTKWRKVFERLSQPSPTHLQTVAICATSFLQRTGFSLWQLVRYSPILSNHIASIVGPATQPEFSYKKNLCRVCFQYQCQYHGEVREVVDSDSDATDLEESSSSDSSSEEEGSQYSAQGSTKNLARDVAGRQGNECDIQDDTDVETVINYRRTPGLHRVKRPDADATDSEKALPKFDRKLWQKGKTHRLDVRKPFLPCDHEGRCEDALCRCFRQNVMCEKSCGCSVSCSRRYRGCKCRSLGNGRPCGVRSYCDCVQMNRECDPDLCGGCGAAEVLDPLNRDNDDILDHRCNNVSIQRNVPAKTLQGKSPVHGVGLFAGEELKRDSFIGEYIGEIISYPEMKRRNYIYKPLKMSYLFKENKSQDVDAMRAGNKLRFINHAEESKTNCYPWVKFCNTTFRIGFFAKENMKPGTELFFYYNWSDEVTEGYKQPNQEHDSESKIMAVKTKKGVPRAPTGQLQKGMLLGPPSSKARKHGSGVSLRPRSLLESQESNDLWPPMPSSDKEDGDWGAEHRGEENRYAVSSKPKRTSRRARIERDADTDDDIPLVPESRRRRWPTKRKREADDDDDDEDEE</sequence>
<evidence type="ECO:0000256" key="7">
    <source>
        <dbReference type="SAM" id="MobiDB-lite"/>
    </source>
</evidence>
<evidence type="ECO:0000256" key="6">
    <source>
        <dbReference type="ARBA" id="ARBA00048568"/>
    </source>
</evidence>
<keyword evidence="4" id="KW-0805">Transcription regulation</keyword>
<dbReference type="PANTHER" id="PTHR45747:SF4">
    <property type="entry name" value="HISTONE-LYSINE N-METHYLTRANSFERASE E(Z)"/>
    <property type="match status" value="1"/>
</dbReference>
<gene>
    <name evidence="10" type="ORF">BU24DRAFT_384424</name>
</gene>
<dbReference type="GO" id="GO:0140951">
    <property type="term" value="F:histone H3K27 trimethyltransferase activity"/>
    <property type="evidence" value="ECO:0007669"/>
    <property type="project" value="UniProtKB-EC"/>
</dbReference>
<dbReference type="GO" id="GO:0005634">
    <property type="term" value="C:nucleus"/>
    <property type="evidence" value="ECO:0007669"/>
    <property type="project" value="TreeGrafter"/>
</dbReference>
<evidence type="ECO:0000313" key="10">
    <source>
        <dbReference type="EMBL" id="KAF2022015.1"/>
    </source>
</evidence>
<evidence type="ECO:0000313" key="11">
    <source>
        <dbReference type="Proteomes" id="UP000799778"/>
    </source>
</evidence>
<dbReference type="InterPro" id="IPR001214">
    <property type="entry name" value="SET_dom"/>
</dbReference>
<feature type="compositionally biased region" description="Polar residues" evidence="7">
    <location>
        <begin position="281"/>
        <end position="290"/>
    </location>
</feature>
<feature type="compositionally biased region" description="Acidic residues" evidence="7">
    <location>
        <begin position="680"/>
        <end position="702"/>
    </location>
</feature>
<dbReference type="OrthoDB" id="6141102at2759"/>
<feature type="region of interest" description="Disordered" evidence="7">
    <location>
        <begin position="680"/>
        <end position="712"/>
    </location>
</feature>
<evidence type="ECO:0000259" key="8">
    <source>
        <dbReference type="PROSITE" id="PS50280"/>
    </source>
</evidence>
<evidence type="ECO:0000256" key="3">
    <source>
        <dbReference type="ARBA" id="ARBA00022691"/>
    </source>
</evidence>
<dbReference type="EMBL" id="ML978066">
    <property type="protein sequence ID" value="KAF2022015.1"/>
    <property type="molecule type" value="Genomic_DNA"/>
</dbReference>
<protein>
    <recommendedName>
        <fullName evidence="12">SET domain-containing protein</fullName>
    </recommendedName>
</protein>
<dbReference type="Pfam" id="PF18264">
    <property type="entry name" value="preSET_CXC"/>
    <property type="match status" value="1"/>
</dbReference>
<keyword evidence="1" id="KW-0489">Methyltransferase</keyword>
<feature type="domain" description="SET" evidence="8">
    <location>
        <begin position="891"/>
        <end position="1008"/>
    </location>
</feature>
<dbReference type="AlphaFoldDB" id="A0A6A5Y8W0"/>
<keyword evidence="11" id="KW-1185">Reference proteome</keyword>
<dbReference type="SUPFAM" id="SSF82199">
    <property type="entry name" value="SET domain"/>
    <property type="match status" value="1"/>
</dbReference>
<evidence type="ECO:0000256" key="5">
    <source>
        <dbReference type="ARBA" id="ARBA00023163"/>
    </source>
</evidence>
<organism evidence="10 11">
    <name type="scientific">Aaosphaeria arxii CBS 175.79</name>
    <dbReference type="NCBI Taxonomy" id="1450172"/>
    <lineage>
        <taxon>Eukaryota</taxon>
        <taxon>Fungi</taxon>
        <taxon>Dikarya</taxon>
        <taxon>Ascomycota</taxon>
        <taxon>Pezizomycotina</taxon>
        <taxon>Dothideomycetes</taxon>
        <taxon>Pleosporomycetidae</taxon>
        <taxon>Pleosporales</taxon>
        <taxon>Pleosporales incertae sedis</taxon>
        <taxon>Aaosphaeria</taxon>
    </lineage>
</organism>
<dbReference type="InterPro" id="IPR026489">
    <property type="entry name" value="CXC_dom"/>
</dbReference>
<dbReference type="PANTHER" id="PTHR45747">
    <property type="entry name" value="HISTONE-LYSINE N-METHYLTRANSFERASE E(Z)"/>
    <property type="match status" value="1"/>
</dbReference>
<feature type="compositionally biased region" description="Basic and acidic residues" evidence="7">
    <location>
        <begin position="26"/>
        <end position="35"/>
    </location>
</feature>
<dbReference type="InterPro" id="IPR045318">
    <property type="entry name" value="EZH1/2-like"/>
</dbReference>
<evidence type="ECO:0000256" key="1">
    <source>
        <dbReference type="ARBA" id="ARBA00022603"/>
    </source>
</evidence>
<dbReference type="InterPro" id="IPR046341">
    <property type="entry name" value="SET_dom_sf"/>
</dbReference>
<dbReference type="SMART" id="SM00317">
    <property type="entry name" value="SET"/>
    <property type="match status" value="1"/>
</dbReference>
<dbReference type="Pfam" id="PF00856">
    <property type="entry name" value="SET"/>
    <property type="match status" value="1"/>
</dbReference>
<feature type="region of interest" description="Disordered" evidence="7">
    <location>
        <begin position="1034"/>
        <end position="1162"/>
    </location>
</feature>
<keyword evidence="5" id="KW-0804">Transcription</keyword>
<feature type="region of interest" description="Disordered" evidence="7">
    <location>
        <begin position="267"/>
        <end position="290"/>
    </location>
</feature>
<evidence type="ECO:0008006" key="12">
    <source>
        <dbReference type="Google" id="ProtNLM"/>
    </source>
</evidence>
<evidence type="ECO:0000259" key="9">
    <source>
        <dbReference type="PROSITE" id="PS51633"/>
    </source>
</evidence>
<dbReference type="RefSeq" id="XP_033390354.1">
    <property type="nucleotide sequence ID" value="XM_033524843.1"/>
</dbReference>
<proteinExistence type="predicted"/>
<dbReference type="GO" id="GO:0003682">
    <property type="term" value="F:chromatin binding"/>
    <property type="evidence" value="ECO:0007669"/>
    <property type="project" value="TreeGrafter"/>
</dbReference>
<evidence type="ECO:0000256" key="4">
    <source>
        <dbReference type="ARBA" id="ARBA00023015"/>
    </source>
</evidence>
<dbReference type="GO" id="GO:0032259">
    <property type="term" value="P:methylation"/>
    <property type="evidence" value="ECO:0007669"/>
    <property type="project" value="UniProtKB-KW"/>
</dbReference>
<dbReference type="Gene3D" id="2.170.270.10">
    <property type="entry name" value="SET domain"/>
    <property type="match status" value="1"/>
</dbReference>
<feature type="region of interest" description="Disordered" evidence="7">
    <location>
        <begin position="1"/>
        <end position="35"/>
    </location>
</feature>
<feature type="domain" description="CXC" evidence="9">
    <location>
        <begin position="767"/>
        <end position="876"/>
    </location>
</feature>
<keyword evidence="2" id="KW-0808">Transferase</keyword>
<evidence type="ECO:0000256" key="2">
    <source>
        <dbReference type="ARBA" id="ARBA00022679"/>
    </source>
</evidence>
<dbReference type="GeneID" id="54282240"/>
<name>A0A6A5Y8W0_9PLEO</name>